<protein>
    <submittedName>
        <fullName evidence="3">Putative epoxide hydrolase</fullName>
    </submittedName>
</protein>
<accession>A0YFZ8</accession>
<gene>
    <name evidence="3" type="ORF">GP2143_01855</name>
</gene>
<dbReference type="STRING" id="247633.GP2143_01855"/>
<dbReference type="PANTHER" id="PTHR43329">
    <property type="entry name" value="EPOXIDE HYDROLASE"/>
    <property type="match status" value="1"/>
</dbReference>
<dbReference type="EMBL" id="AAVT01000009">
    <property type="protein sequence ID" value="EAW30248.1"/>
    <property type="molecule type" value="Genomic_DNA"/>
</dbReference>
<comment type="caution">
    <text evidence="3">The sequence shown here is derived from an EMBL/GenBank/DDBJ whole genome shotgun (WGS) entry which is preliminary data.</text>
</comment>
<feature type="domain" description="AB hydrolase-1" evidence="2">
    <location>
        <begin position="25"/>
        <end position="303"/>
    </location>
</feature>
<name>A0YFZ8_9GAMM</name>
<dbReference type="Gene3D" id="3.40.50.1820">
    <property type="entry name" value="alpha/beta hydrolase"/>
    <property type="match status" value="1"/>
</dbReference>
<dbReference type="PRINTS" id="PR00412">
    <property type="entry name" value="EPOXHYDRLASE"/>
</dbReference>
<dbReference type="Pfam" id="PF00561">
    <property type="entry name" value="Abhydrolase_1"/>
    <property type="match status" value="1"/>
</dbReference>
<dbReference type="InterPro" id="IPR029058">
    <property type="entry name" value="AB_hydrolase_fold"/>
</dbReference>
<dbReference type="OrthoDB" id="9780765at2"/>
<keyword evidence="4" id="KW-1185">Reference proteome</keyword>
<dbReference type="InterPro" id="IPR000639">
    <property type="entry name" value="Epox_hydrolase-like"/>
</dbReference>
<dbReference type="SUPFAM" id="SSF53474">
    <property type="entry name" value="alpha/beta-Hydrolases"/>
    <property type="match status" value="1"/>
</dbReference>
<dbReference type="AlphaFoldDB" id="A0YFZ8"/>
<dbReference type="Proteomes" id="UP000004931">
    <property type="component" value="Unassembled WGS sequence"/>
</dbReference>
<sequence length="320" mass="35713">MVEITHRTVSSNNIRIHLAEAGEGPTVLMIHGFPESWYSWREQLPVLAEQGYHAVAMDVRGYGRSSKPQNVEDYRMMLKVADVVGVVDAIDNGKVTIVGHDWGAPIAWNSALLRPDLFSGVAGLSVPYSAGGGVVRPTELFAMMAGDDDFYINHFQEVGKAEREIEADVRQWILGFYWGAGGDVIDGPNISMVRRGGTLSEKFVYPDVMPDWMTDKDLDVYTREFEYSGFFGPLSRYRNVDRDWEDFSAFAGQPIAIPSLFIGGEKDGPTIWGASAIANYNQTLPKLFKSEILPGAGHWIQQERAERTNELLLEFLNSLK</sequence>
<reference evidence="3 4" key="1">
    <citation type="journal article" date="2010" name="J. Bacteriol.">
        <title>Genome sequence of the oligotrophic marine Gammaproteobacterium HTCC2143, isolated from the Oregon Coast.</title>
        <authorList>
            <person name="Oh H.M."/>
            <person name="Kang I."/>
            <person name="Ferriera S."/>
            <person name="Giovannoni S.J."/>
            <person name="Cho J.C."/>
        </authorList>
    </citation>
    <scope>NUCLEOTIDE SEQUENCE [LARGE SCALE GENOMIC DNA]</scope>
    <source>
        <strain evidence="3 4">HTCC2143</strain>
    </source>
</reference>
<dbReference type="eggNOG" id="COG0596">
    <property type="taxonomic scope" value="Bacteria"/>
</dbReference>
<dbReference type="GO" id="GO:0016787">
    <property type="term" value="F:hydrolase activity"/>
    <property type="evidence" value="ECO:0007669"/>
    <property type="project" value="UniProtKB-KW"/>
</dbReference>
<evidence type="ECO:0000256" key="1">
    <source>
        <dbReference type="ARBA" id="ARBA00022801"/>
    </source>
</evidence>
<proteinExistence type="predicted"/>
<dbReference type="InterPro" id="IPR000073">
    <property type="entry name" value="AB_hydrolase_1"/>
</dbReference>
<evidence type="ECO:0000313" key="4">
    <source>
        <dbReference type="Proteomes" id="UP000004931"/>
    </source>
</evidence>
<dbReference type="ESTHER" id="9gamm-a0yfz8">
    <property type="family name" value="Epoxide_hydrolase"/>
</dbReference>
<evidence type="ECO:0000313" key="3">
    <source>
        <dbReference type="EMBL" id="EAW30248.1"/>
    </source>
</evidence>
<evidence type="ECO:0000259" key="2">
    <source>
        <dbReference type="Pfam" id="PF00561"/>
    </source>
</evidence>
<keyword evidence="1 3" id="KW-0378">Hydrolase</keyword>
<organism evidence="3 4">
    <name type="scientific">marine gamma proteobacterium HTCC2143</name>
    <dbReference type="NCBI Taxonomy" id="247633"/>
    <lineage>
        <taxon>Bacteria</taxon>
        <taxon>Pseudomonadati</taxon>
        <taxon>Pseudomonadota</taxon>
        <taxon>Gammaproteobacteria</taxon>
        <taxon>Cellvibrionales</taxon>
        <taxon>Spongiibacteraceae</taxon>
        <taxon>BD1-7 clade</taxon>
    </lineage>
</organism>